<dbReference type="EMBL" id="MU155152">
    <property type="protein sequence ID" value="KAF9483547.1"/>
    <property type="molecule type" value="Genomic_DNA"/>
</dbReference>
<dbReference type="Proteomes" id="UP000807469">
    <property type="component" value="Unassembled WGS sequence"/>
</dbReference>
<feature type="compositionally biased region" description="Basic and acidic residues" evidence="2">
    <location>
        <begin position="198"/>
        <end position="211"/>
    </location>
</feature>
<accession>A0A9P6CY04</accession>
<evidence type="ECO:0000256" key="1">
    <source>
        <dbReference type="ARBA" id="ARBA00009740"/>
    </source>
</evidence>
<reference evidence="3" key="1">
    <citation type="submission" date="2020-11" db="EMBL/GenBank/DDBJ databases">
        <authorList>
            <consortium name="DOE Joint Genome Institute"/>
            <person name="Ahrendt S."/>
            <person name="Riley R."/>
            <person name="Andreopoulos W."/>
            <person name="Labutti K."/>
            <person name="Pangilinan J."/>
            <person name="Ruiz-Duenas F.J."/>
            <person name="Barrasa J.M."/>
            <person name="Sanchez-Garcia M."/>
            <person name="Camarero S."/>
            <person name="Miyauchi S."/>
            <person name="Serrano A."/>
            <person name="Linde D."/>
            <person name="Babiker R."/>
            <person name="Drula E."/>
            <person name="Ayuso-Fernandez I."/>
            <person name="Pacheco R."/>
            <person name="Padilla G."/>
            <person name="Ferreira P."/>
            <person name="Barriuso J."/>
            <person name="Kellner H."/>
            <person name="Castanera R."/>
            <person name="Alfaro M."/>
            <person name="Ramirez L."/>
            <person name="Pisabarro A.G."/>
            <person name="Kuo A."/>
            <person name="Tritt A."/>
            <person name="Lipzen A."/>
            <person name="He G."/>
            <person name="Yan M."/>
            <person name="Ng V."/>
            <person name="Cullen D."/>
            <person name="Martin F."/>
            <person name="Rosso M.-N."/>
            <person name="Henrissat B."/>
            <person name="Hibbett D."/>
            <person name="Martinez A.T."/>
            <person name="Grigoriev I.V."/>
        </authorList>
    </citation>
    <scope>NUCLEOTIDE SEQUENCE</scope>
    <source>
        <strain evidence="3">CIRM-BRFM 674</strain>
    </source>
</reference>
<dbReference type="AlphaFoldDB" id="A0A9P6CY04"/>
<protein>
    <submittedName>
        <fullName evidence="3">DUF1264-domain-containing protein</fullName>
    </submittedName>
</protein>
<name>A0A9P6CY04_9AGAR</name>
<dbReference type="PANTHER" id="PTHR31360:SF0">
    <property type="entry name" value="OIL BODY-ASSOCIATED PROTEIN 1B"/>
    <property type="match status" value="1"/>
</dbReference>
<dbReference type="OrthoDB" id="1901244at2759"/>
<proteinExistence type="inferred from homology"/>
<evidence type="ECO:0000256" key="2">
    <source>
        <dbReference type="SAM" id="MobiDB-lite"/>
    </source>
</evidence>
<comment type="caution">
    <text evidence="3">The sequence shown here is derived from an EMBL/GenBank/DDBJ whole genome shotgun (WGS) entry which is preliminary data.</text>
</comment>
<evidence type="ECO:0000313" key="4">
    <source>
        <dbReference type="Proteomes" id="UP000807469"/>
    </source>
</evidence>
<organism evidence="3 4">
    <name type="scientific">Pholiota conissans</name>
    <dbReference type="NCBI Taxonomy" id="109636"/>
    <lineage>
        <taxon>Eukaryota</taxon>
        <taxon>Fungi</taxon>
        <taxon>Dikarya</taxon>
        <taxon>Basidiomycota</taxon>
        <taxon>Agaricomycotina</taxon>
        <taxon>Agaricomycetes</taxon>
        <taxon>Agaricomycetidae</taxon>
        <taxon>Agaricales</taxon>
        <taxon>Agaricineae</taxon>
        <taxon>Strophariaceae</taxon>
        <taxon>Pholiota</taxon>
    </lineage>
</organism>
<keyword evidence="4" id="KW-1185">Reference proteome</keyword>
<sequence length="233" mass="27164">MASCNIHGHDDKKQHFKPLNDICGHLNAFHVYATEPGRFLETKHYCAQLNKDFRQCLLYDFGEKDARLIGSMFYLPLNTRHQVFESLPQEERYYWHSHVFEVTSGMLITPKPPGLTDAEWDPVESKEMEDLIHVYGKVYHLWQVDRGDQVPMGSPSLMASFTHSDEIPKVWKKVAERDQKINADCMCKRHIRKDIEAKYAPKTHADSDQAKNHMSNFPRKSRDNSLKALYVSR</sequence>
<comment type="similarity">
    <text evidence="1">Belongs to the OBAP family.</text>
</comment>
<dbReference type="Pfam" id="PF06884">
    <property type="entry name" value="DUF1264"/>
    <property type="match status" value="1"/>
</dbReference>
<dbReference type="InterPro" id="IPR010686">
    <property type="entry name" value="OBAP-like"/>
</dbReference>
<gene>
    <name evidence="3" type="ORF">BDN70DRAFT_904142</name>
</gene>
<dbReference type="PANTHER" id="PTHR31360">
    <property type="match status" value="1"/>
</dbReference>
<feature type="region of interest" description="Disordered" evidence="2">
    <location>
        <begin position="198"/>
        <end position="220"/>
    </location>
</feature>
<evidence type="ECO:0000313" key="3">
    <source>
        <dbReference type="EMBL" id="KAF9483547.1"/>
    </source>
</evidence>